<name>A0A923S765_9FIRM</name>
<keyword evidence="3" id="KW-1185">Reference proteome</keyword>
<accession>A0A923S765</accession>
<dbReference type="EMBL" id="JACOQI010000007">
    <property type="protein sequence ID" value="MBC5770419.1"/>
    <property type="molecule type" value="Genomic_DNA"/>
</dbReference>
<gene>
    <name evidence="2" type="ORF">H8Z83_08815</name>
</gene>
<dbReference type="Proteomes" id="UP000620327">
    <property type="component" value="Unassembled WGS sequence"/>
</dbReference>
<evidence type="ECO:0000259" key="1">
    <source>
        <dbReference type="Pfam" id="PF14238"/>
    </source>
</evidence>
<protein>
    <submittedName>
        <fullName evidence="2">DUF4340 domain-containing protein</fullName>
    </submittedName>
</protein>
<dbReference type="InterPro" id="IPR025641">
    <property type="entry name" value="DUF4340"/>
</dbReference>
<evidence type="ECO:0000313" key="3">
    <source>
        <dbReference type="Proteomes" id="UP000620327"/>
    </source>
</evidence>
<proteinExistence type="predicted"/>
<dbReference type="AlphaFoldDB" id="A0A923S765"/>
<reference evidence="2" key="1">
    <citation type="submission" date="2020-08" db="EMBL/GenBank/DDBJ databases">
        <title>Genome public.</title>
        <authorList>
            <person name="Liu C."/>
            <person name="Sun Q."/>
        </authorList>
    </citation>
    <scope>NUCLEOTIDE SEQUENCE</scope>
    <source>
        <strain evidence="2">BX15</strain>
    </source>
</reference>
<dbReference type="Pfam" id="PF14238">
    <property type="entry name" value="DUF4340"/>
    <property type="match status" value="1"/>
</dbReference>
<dbReference type="RefSeq" id="WP_187014671.1">
    <property type="nucleotide sequence ID" value="NZ_JACOQI010000007.1"/>
</dbReference>
<sequence>MSWKEKRLITILSIILAVLCAAVLVVLSIRYRAAQAAKDQNTVSPSDIAEAAQSEYVALSYSNGSTTLSFSLNENGVWTWDSEPDFPLDDTNVKSILTILETLKPQQTLDMPEDLSVYGLDAPDVSLTATAPDDAVLTVTLGNATTDGTSYYATINSDPDHVFILAGTLRQAMQTPIYQMCRLPVLPELTESTITSIQLQGPLVEQVDLEGNSTQVRNSTVLTATHAEDDSTAVSWRSGGANITDAPSLRALLEDLAALKVAECVDFRPSDDAVTFCGFQDPVTLTVHYQTATGIEGIFEMNVGTQNMGGTGRYVRFGDEPAIYLMELELLDPMMRLAYQGMEEAS</sequence>
<comment type="caution">
    <text evidence="2">The sequence shown here is derived from an EMBL/GenBank/DDBJ whole genome shotgun (WGS) entry which is preliminary data.</text>
</comment>
<feature type="domain" description="DUF4340" evidence="1">
    <location>
        <begin position="78"/>
        <end position="269"/>
    </location>
</feature>
<organism evidence="2 3">
    <name type="scientific">Dysosmobacter segnis</name>
    <dbReference type="NCBI Taxonomy" id="2763042"/>
    <lineage>
        <taxon>Bacteria</taxon>
        <taxon>Bacillati</taxon>
        <taxon>Bacillota</taxon>
        <taxon>Clostridia</taxon>
        <taxon>Eubacteriales</taxon>
        <taxon>Oscillospiraceae</taxon>
        <taxon>Dysosmobacter</taxon>
    </lineage>
</organism>
<evidence type="ECO:0000313" key="2">
    <source>
        <dbReference type="EMBL" id="MBC5770419.1"/>
    </source>
</evidence>